<dbReference type="AlphaFoldDB" id="A0A7C4F7T4"/>
<dbReference type="GO" id="GO:0000105">
    <property type="term" value="P:L-histidine biosynthetic process"/>
    <property type="evidence" value="ECO:0007669"/>
    <property type="project" value="UniProtKB-KW"/>
</dbReference>
<evidence type="ECO:0000256" key="5">
    <source>
        <dbReference type="ARBA" id="ARBA00022605"/>
    </source>
</evidence>
<comment type="catalytic activity">
    <reaction evidence="9">
        <text>L-histidinol phosphate + 2-oxoglutarate = 3-(imidazol-4-yl)-2-oxopropyl phosphate + L-glutamate</text>
        <dbReference type="Rhea" id="RHEA:23744"/>
        <dbReference type="ChEBI" id="CHEBI:16810"/>
        <dbReference type="ChEBI" id="CHEBI:29985"/>
        <dbReference type="ChEBI" id="CHEBI:57766"/>
        <dbReference type="ChEBI" id="CHEBI:57980"/>
        <dbReference type="EC" id="2.6.1.9"/>
    </reaction>
</comment>
<evidence type="ECO:0000256" key="2">
    <source>
        <dbReference type="ARBA" id="ARBA00007970"/>
    </source>
</evidence>
<dbReference type="PANTHER" id="PTHR43643:SF6">
    <property type="entry name" value="HISTIDINOL-PHOSPHATE AMINOTRANSFERASE"/>
    <property type="match status" value="1"/>
</dbReference>
<dbReference type="PANTHER" id="PTHR43643">
    <property type="entry name" value="HISTIDINOL-PHOSPHATE AMINOTRANSFERASE 2"/>
    <property type="match status" value="1"/>
</dbReference>
<feature type="domain" description="Aminotransferase class I/classII large" evidence="10">
    <location>
        <begin position="35"/>
        <end position="317"/>
    </location>
</feature>
<dbReference type="Gene3D" id="3.90.1150.10">
    <property type="entry name" value="Aspartate Aminotransferase, domain 1"/>
    <property type="match status" value="1"/>
</dbReference>
<keyword evidence="7" id="KW-0663">Pyridoxal phosphate</keyword>
<dbReference type="InterPro" id="IPR015422">
    <property type="entry name" value="PyrdxlP-dep_Trfase_small"/>
</dbReference>
<evidence type="ECO:0000259" key="10">
    <source>
        <dbReference type="Pfam" id="PF00155"/>
    </source>
</evidence>
<protein>
    <recommendedName>
        <fullName evidence="3">histidinol-phosphate transaminase</fullName>
        <ecNumber evidence="3">2.6.1.9</ecNumber>
    </recommendedName>
</protein>
<dbReference type="CDD" id="cd00609">
    <property type="entry name" value="AAT_like"/>
    <property type="match status" value="1"/>
</dbReference>
<dbReference type="SUPFAM" id="SSF53383">
    <property type="entry name" value="PLP-dependent transferases"/>
    <property type="match status" value="1"/>
</dbReference>
<name>A0A7C4F7T4_THEPE</name>
<dbReference type="Gene3D" id="3.40.640.10">
    <property type="entry name" value="Type I PLP-dependent aspartate aminotransferase-like (Major domain)"/>
    <property type="match status" value="1"/>
</dbReference>
<comment type="pathway">
    <text evidence="1">Amino-acid biosynthesis; L-histidine biosynthesis; L-histidine from 5-phospho-alpha-D-ribose 1-diphosphate: step 7/9.</text>
</comment>
<dbReference type="InterPro" id="IPR015424">
    <property type="entry name" value="PyrdxlP-dep_Trfase"/>
</dbReference>
<comment type="caution">
    <text evidence="11">The sequence shown here is derived from an EMBL/GenBank/DDBJ whole genome shotgun (WGS) entry which is preliminary data.</text>
</comment>
<dbReference type="GO" id="GO:0004400">
    <property type="term" value="F:histidinol-phosphate transaminase activity"/>
    <property type="evidence" value="ECO:0007669"/>
    <property type="project" value="UniProtKB-EC"/>
</dbReference>
<keyword evidence="8" id="KW-0368">Histidine biosynthesis</keyword>
<evidence type="ECO:0000256" key="3">
    <source>
        <dbReference type="ARBA" id="ARBA00012748"/>
    </source>
</evidence>
<evidence type="ECO:0000256" key="7">
    <source>
        <dbReference type="ARBA" id="ARBA00022898"/>
    </source>
</evidence>
<dbReference type="Pfam" id="PF00155">
    <property type="entry name" value="Aminotran_1_2"/>
    <property type="match status" value="1"/>
</dbReference>
<dbReference type="EC" id="2.6.1.9" evidence="3"/>
<reference evidence="11" key="1">
    <citation type="journal article" date="2020" name="mSystems">
        <title>Genome- and Community-Level Interaction Insights into Carbon Utilization and Element Cycling Functions of Hydrothermarchaeota in Hydrothermal Sediment.</title>
        <authorList>
            <person name="Zhou Z."/>
            <person name="Liu Y."/>
            <person name="Xu W."/>
            <person name="Pan J."/>
            <person name="Luo Z.H."/>
            <person name="Li M."/>
        </authorList>
    </citation>
    <scope>NUCLEOTIDE SEQUENCE [LARGE SCALE GENOMIC DNA]</scope>
    <source>
        <strain evidence="11">SpSt-735</strain>
    </source>
</reference>
<keyword evidence="6 11" id="KW-0808">Transferase</keyword>
<gene>
    <name evidence="11" type="ORF">ENV17_00015</name>
</gene>
<evidence type="ECO:0000256" key="9">
    <source>
        <dbReference type="ARBA" id="ARBA00047481"/>
    </source>
</evidence>
<dbReference type="EMBL" id="DTFI01000001">
    <property type="protein sequence ID" value="HGI42764.1"/>
    <property type="molecule type" value="Genomic_DNA"/>
</dbReference>
<evidence type="ECO:0000256" key="8">
    <source>
        <dbReference type="ARBA" id="ARBA00023102"/>
    </source>
</evidence>
<comment type="similarity">
    <text evidence="2">Belongs to the class-II pyridoxal-phosphate-dependent aminotransferase family. Histidinol-phosphate aminotransferase subfamily.</text>
</comment>
<evidence type="ECO:0000256" key="1">
    <source>
        <dbReference type="ARBA" id="ARBA00005011"/>
    </source>
</evidence>
<organism evidence="11">
    <name type="scientific">Thermofilum pendens</name>
    <dbReference type="NCBI Taxonomy" id="2269"/>
    <lineage>
        <taxon>Archaea</taxon>
        <taxon>Thermoproteota</taxon>
        <taxon>Thermoprotei</taxon>
        <taxon>Thermofilales</taxon>
        <taxon>Thermofilaceae</taxon>
        <taxon>Thermofilum</taxon>
    </lineage>
</organism>
<dbReference type="InterPro" id="IPR004839">
    <property type="entry name" value="Aminotransferase_I/II_large"/>
</dbReference>
<proteinExistence type="inferred from homology"/>
<evidence type="ECO:0000313" key="11">
    <source>
        <dbReference type="EMBL" id="HGI42764.1"/>
    </source>
</evidence>
<evidence type="ECO:0000256" key="4">
    <source>
        <dbReference type="ARBA" id="ARBA00022576"/>
    </source>
</evidence>
<accession>A0A7C4F7T4</accession>
<dbReference type="GO" id="GO:0030170">
    <property type="term" value="F:pyridoxal phosphate binding"/>
    <property type="evidence" value="ECO:0007669"/>
    <property type="project" value="InterPro"/>
</dbReference>
<keyword evidence="4 11" id="KW-0032">Aminotransferase</keyword>
<evidence type="ECO:0000256" key="6">
    <source>
        <dbReference type="ARBA" id="ARBA00022679"/>
    </source>
</evidence>
<dbReference type="InterPro" id="IPR050106">
    <property type="entry name" value="HistidinolP_aminotransfase"/>
</dbReference>
<keyword evidence="5" id="KW-0028">Amino-acid biosynthesis</keyword>
<sequence length="332" mass="36994">MRLRLHMNESPYPPPPLVSELVGRYADLLNLYEVEELEEQLLDKLSAYAGVERENIDLYAGSSEALLVALVLAKALGLEIVVTRPTFFLVHELAESVGVRLVPVQLRGHEFSLEGEELLRAAKGRLVYLASPNNPTGNIILSDEDLLARLAKRARMVFLDEAYYEFSGVTFKDAAVELENVVVLRSLSKAFCLAGARVGYTVSSAHAKKLLARFRPGYEVSVLSQAAALAALESMDYVRSVVRRIVEAREWLREELVERGLQALKSSTNFLLVRLGQPCESVGRALEERGVLVMCPGEWFKELSHYVRVTVGRREDMVFFLGALDDALRGKA</sequence>
<dbReference type="InterPro" id="IPR015421">
    <property type="entry name" value="PyrdxlP-dep_Trfase_major"/>
</dbReference>